<keyword evidence="2 3" id="KW-0786">Thiamine pyrophosphate</keyword>
<dbReference type="GO" id="GO:0003984">
    <property type="term" value="F:acetolactate synthase activity"/>
    <property type="evidence" value="ECO:0007669"/>
    <property type="project" value="TreeGrafter"/>
</dbReference>
<keyword evidence="9" id="KW-1185">Reference proteome</keyword>
<dbReference type="GO" id="GO:0009099">
    <property type="term" value="P:L-valine biosynthetic process"/>
    <property type="evidence" value="ECO:0007669"/>
    <property type="project" value="TreeGrafter"/>
</dbReference>
<accession>A0A2N4U453</accession>
<dbReference type="FunFam" id="3.40.50.970:FF:000007">
    <property type="entry name" value="Acetolactate synthase"/>
    <property type="match status" value="1"/>
</dbReference>
<evidence type="ECO:0000313" key="9">
    <source>
        <dbReference type="Proteomes" id="UP000234190"/>
    </source>
</evidence>
<evidence type="ECO:0000259" key="5">
    <source>
        <dbReference type="Pfam" id="PF00205"/>
    </source>
</evidence>
<dbReference type="InterPro" id="IPR012000">
    <property type="entry name" value="Thiamin_PyroP_enz_cen_dom"/>
</dbReference>
<feature type="domain" description="Thiamine pyrophosphate enzyme central" evidence="5">
    <location>
        <begin position="208"/>
        <end position="343"/>
    </location>
</feature>
<evidence type="ECO:0000259" key="7">
    <source>
        <dbReference type="Pfam" id="PF02776"/>
    </source>
</evidence>
<name>A0A2N4U453_9BURK</name>
<dbReference type="GO" id="GO:0030976">
    <property type="term" value="F:thiamine pyrophosphate binding"/>
    <property type="evidence" value="ECO:0007669"/>
    <property type="project" value="InterPro"/>
</dbReference>
<dbReference type="Proteomes" id="UP000234190">
    <property type="component" value="Unassembled WGS sequence"/>
</dbReference>
<gene>
    <name evidence="8" type="ORF">CR159_10885</name>
</gene>
<organism evidence="8 9">
    <name type="scientific">Pollutimonas subterranea</name>
    <dbReference type="NCBI Taxonomy" id="2045210"/>
    <lineage>
        <taxon>Bacteria</taxon>
        <taxon>Pseudomonadati</taxon>
        <taxon>Pseudomonadota</taxon>
        <taxon>Betaproteobacteria</taxon>
        <taxon>Burkholderiales</taxon>
        <taxon>Alcaligenaceae</taxon>
        <taxon>Pollutimonas</taxon>
    </lineage>
</organism>
<dbReference type="GO" id="GO:0005948">
    <property type="term" value="C:acetolactate synthase complex"/>
    <property type="evidence" value="ECO:0007669"/>
    <property type="project" value="TreeGrafter"/>
</dbReference>
<feature type="region of interest" description="Disordered" evidence="4">
    <location>
        <begin position="351"/>
        <end position="384"/>
    </location>
</feature>
<dbReference type="GO" id="GO:0009097">
    <property type="term" value="P:isoleucine biosynthetic process"/>
    <property type="evidence" value="ECO:0007669"/>
    <property type="project" value="TreeGrafter"/>
</dbReference>
<dbReference type="CDD" id="cd00568">
    <property type="entry name" value="TPP_enzymes"/>
    <property type="match status" value="1"/>
</dbReference>
<comment type="caution">
    <text evidence="8">The sequence shown here is derived from an EMBL/GenBank/DDBJ whole genome shotgun (WGS) entry which is preliminary data.</text>
</comment>
<comment type="similarity">
    <text evidence="1 3">Belongs to the TPP enzyme family.</text>
</comment>
<feature type="compositionally biased region" description="Basic and acidic residues" evidence="4">
    <location>
        <begin position="351"/>
        <end position="376"/>
    </location>
</feature>
<proteinExistence type="inferred from homology"/>
<dbReference type="InterPro" id="IPR012001">
    <property type="entry name" value="Thiamin_PyroP_enz_TPP-bd_dom"/>
</dbReference>
<dbReference type="OrthoDB" id="2254214at2"/>
<sequence>MKDAIASTQRATGVKPGVRTGGRAIVDALRAHGTDRVFCVPGESYLEVLDALYDTPEIELIVAKHEGAAANMAEADGKLTGRPGICMVTRGPGATHASIGVHIAQQDSTPMILFVGQIARDHVGREAFQEVNYQAMFGSLAKWVVEINDADRIPEILARAFHTAVSGRPGPVVISLPEDMLVEACCTPDCVATPLQTPALPTDTVHLITAALAQSERPLVFVGGPNWSAQARHDLAQFAERWDLPVACAFRRQDLLDNRDPHYCGHLSLGMNPKLARRIKNADLILAIGTRLGDIMTDGYSLLVPPQLPQKLIHIHADALELGRVYQADIAVQATADTAVAALASLAEVKATRSGETRSGETRSGETRSGETRSIETRSSWTRSARADQEAFSAVPVPSAEHNGVDLTAVIKHLSRTLPDDAVLTNGAGNYSVWLHRYYEYRGGRTELAPTCGAMGYGLPAAVAAALRNKGQSVVCVAGDGCFLMYPQELATAAEYGASLIVLVVNNGMYGTIRMHQERHHPGRVSGTRLQGPDYAALARSFGAYAEQVCRTEDFAAAFQRAQDAGGLALLELRTDPRQITPAMRLGD</sequence>
<dbReference type="GO" id="GO:0050660">
    <property type="term" value="F:flavin adenine dinucleotide binding"/>
    <property type="evidence" value="ECO:0007669"/>
    <property type="project" value="TreeGrafter"/>
</dbReference>
<dbReference type="SUPFAM" id="SSF52467">
    <property type="entry name" value="DHS-like NAD/FAD-binding domain"/>
    <property type="match status" value="1"/>
</dbReference>
<evidence type="ECO:0000256" key="2">
    <source>
        <dbReference type="ARBA" id="ARBA00023052"/>
    </source>
</evidence>
<dbReference type="NCBIfam" id="NF006052">
    <property type="entry name" value="PRK08199.1"/>
    <property type="match status" value="1"/>
</dbReference>
<dbReference type="EMBL" id="PDNW01000008">
    <property type="protein sequence ID" value="PLC49791.1"/>
    <property type="molecule type" value="Genomic_DNA"/>
</dbReference>
<dbReference type="SUPFAM" id="SSF52518">
    <property type="entry name" value="Thiamin diphosphate-binding fold (THDP-binding)"/>
    <property type="match status" value="2"/>
</dbReference>
<dbReference type="Pfam" id="PF02776">
    <property type="entry name" value="TPP_enzyme_N"/>
    <property type="match status" value="1"/>
</dbReference>
<dbReference type="Pfam" id="PF02775">
    <property type="entry name" value="TPP_enzyme_C"/>
    <property type="match status" value="1"/>
</dbReference>
<dbReference type="RefSeq" id="WP_102073985.1">
    <property type="nucleotide sequence ID" value="NZ_PDNW01000008.1"/>
</dbReference>
<dbReference type="AlphaFoldDB" id="A0A2N4U453"/>
<dbReference type="InterPro" id="IPR011766">
    <property type="entry name" value="TPP_enzyme_TPP-bd"/>
</dbReference>
<dbReference type="PANTHER" id="PTHR18968:SF120">
    <property type="entry name" value="ACETOLACTATE SYNTHASE LARGE SUBUNIT"/>
    <property type="match status" value="1"/>
</dbReference>
<evidence type="ECO:0000256" key="1">
    <source>
        <dbReference type="ARBA" id="ARBA00007812"/>
    </source>
</evidence>
<dbReference type="InterPro" id="IPR045229">
    <property type="entry name" value="TPP_enz"/>
</dbReference>
<evidence type="ECO:0000256" key="3">
    <source>
        <dbReference type="RuleBase" id="RU362132"/>
    </source>
</evidence>
<dbReference type="Gene3D" id="3.40.50.1220">
    <property type="entry name" value="TPP-binding domain"/>
    <property type="match status" value="1"/>
</dbReference>
<evidence type="ECO:0000259" key="6">
    <source>
        <dbReference type="Pfam" id="PF02775"/>
    </source>
</evidence>
<dbReference type="PANTHER" id="PTHR18968">
    <property type="entry name" value="THIAMINE PYROPHOSPHATE ENZYMES"/>
    <property type="match status" value="1"/>
</dbReference>
<dbReference type="GO" id="GO:0000287">
    <property type="term" value="F:magnesium ion binding"/>
    <property type="evidence" value="ECO:0007669"/>
    <property type="project" value="InterPro"/>
</dbReference>
<dbReference type="CDD" id="cd07035">
    <property type="entry name" value="TPP_PYR_POX_like"/>
    <property type="match status" value="1"/>
</dbReference>
<reference evidence="8 9" key="1">
    <citation type="submission" date="2017-10" db="EMBL/GenBank/DDBJ databases">
        <title>Two draft genome sequences of Pusillimonas sp. strains isolated from a nitrate- and radionuclide-contaminated groundwater in Russia.</title>
        <authorList>
            <person name="Grouzdev D.S."/>
            <person name="Tourova T.P."/>
            <person name="Goeva M.A."/>
            <person name="Babich T.L."/>
            <person name="Sokolova D.S."/>
            <person name="Abdullin R."/>
            <person name="Poltaraus A.B."/>
            <person name="Toshchakov S.V."/>
            <person name="Nazina T.N."/>
        </authorList>
    </citation>
    <scope>NUCLEOTIDE SEQUENCE [LARGE SCALE GENOMIC DNA]</scope>
    <source>
        <strain evidence="8 9">JR1/69-3-13</strain>
    </source>
</reference>
<dbReference type="Gene3D" id="3.40.50.970">
    <property type="match status" value="2"/>
</dbReference>
<dbReference type="InterPro" id="IPR029035">
    <property type="entry name" value="DHS-like_NAD/FAD-binding_dom"/>
</dbReference>
<dbReference type="InterPro" id="IPR029061">
    <property type="entry name" value="THDP-binding"/>
</dbReference>
<dbReference type="Pfam" id="PF00205">
    <property type="entry name" value="TPP_enzyme_M"/>
    <property type="match status" value="1"/>
</dbReference>
<feature type="domain" description="Thiamine pyrophosphate enzyme TPP-binding" evidence="6">
    <location>
        <begin position="427"/>
        <end position="572"/>
    </location>
</feature>
<evidence type="ECO:0000313" key="8">
    <source>
        <dbReference type="EMBL" id="PLC49791.1"/>
    </source>
</evidence>
<feature type="domain" description="Thiamine pyrophosphate enzyme N-terminal TPP-binding" evidence="7">
    <location>
        <begin position="20"/>
        <end position="136"/>
    </location>
</feature>
<evidence type="ECO:0000256" key="4">
    <source>
        <dbReference type="SAM" id="MobiDB-lite"/>
    </source>
</evidence>
<protein>
    <submittedName>
        <fullName evidence="8">Thiamine pyrophosphate-binding protein</fullName>
    </submittedName>
</protein>